<feature type="compositionally biased region" description="Low complexity" evidence="1">
    <location>
        <begin position="258"/>
        <end position="268"/>
    </location>
</feature>
<feature type="compositionally biased region" description="Basic residues" evidence="1">
    <location>
        <begin position="414"/>
        <end position="429"/>
    </location>
</feature>
<feature type="compositionally biased region" description="Basic and acidic residues" evidence="1">
    <location>
        <begin position="1102"/>
        <end position="1111"/>
    </location>
</feature>
<dbReference type="InterPro" id="IPR010856">
    <property type="entry name" value="Gig2-like"/>
</dbReference>
<feature type="compositionally biased region" description="Low complexity" evidence="1">
    <location>
        <begin position="513"/>
        <end position="548"/>
    </location>
</feature>
<dbReference type="PANTHER" id="PTHR30613:SF1">
    <property type="entry name" value="DUF1479 DOMAIN PROTEIN (AFU_ORTHOLOGUE AFUA_5G09280)"/>
    <property type="match status" value="1"/>
</dbReference>
<reference evidence="2 3" key="1">
    <citation type="journal article" date="2016" name="Front. Microbiol.">
        <title>Genome and transcriptome sequences reveal the specific parasitism of the nematophagous Purpureocillium lilacinum 36-1.</title>
        <authorList>
            <person name="Xie J."/>
            <person name="Li S."/>
            <person name="Mo C."/>
            <person name="Xiao X."/>
            <person name="Peng D."/>
            <person name="Wang G."/>
            <person name="Xiao Y."/>
        </authorList>
    </citation>
    <scope>NUCLEOTIDE SEQUENCE [LARGE SCALE GENOMIC DNA]</scope>
    <source>
        <strain evidence="2 3">36-1</strain>
    </source>
</reference>
<feature type="region of interest" description="Disordered" evidence="1">
    <location>
        <begin position="488"/>
        <end position="561"/>
    </location>
</feature>
<evidence type="ECO:0008006" key="4">
    <source>
        <dbReference type="Google" id="ProtNLM"/>
    </source>
</evidence>
<feature type="compositionally biased region" description="Low complexity" evidence="1">
    <location>
        <begin position="666"/>
        <end position="692"/>
    </location>
</feature>
<dbReference type="PANTHER" id="PTHR30613">
    <property type="entry name" value="UNCHARACTERIZED PROTEIN YBIU-RELATED"/>
    <property type="match status" value="1"/>
</dbReference>
<feature type="region of interest" description="Disordered" evidence="1">
    <location>
        <begin position="1049"/>
        <end position="1111"/>
    </location>
</feature>
<proteinExistence type="predicted"/>
<feature type="region of interest" description="Disordered" evidence="1">
    <location>
        <begin position="204"/>
        <end position="268"/>
    </location>
</feature>
<feature type="compositionally biased region" description="Low complexity" evidence="1">
    <location>
        <begin position="217"/>
        <end position="245"/>
    </location>
</feature>
<evidence type="ECO:0000313" key="2">
    <source>
        <dbReference type="EMBL" id="PWI67727.1"/>
    </source>
</evidence>
<comment type="caution">
    <text evidence="2">The sequence shown here is derived from an EMBL/GenBank/DDBJ whole genome shotgun (WGS) entry which is preliminary data.</text>
</comment>
<accession>A0A2U3DZR0</accession>
<feature type="region of interest" description="Disordered" evidence="1">
    <location>
        <begin position="151"/>
        <end position="177"/>
    </location>
</feature>
<protein>
    <recommendedName>
        <fullName evidence="4">DUF1479 domain protein</fullName>
    </recommendedName>
</protein>
<feature type="compositionally biased region" description="Low complexity" evidence="1">
    <location>
        <begin position="776"/>
        <end position="785"/>
    </location>
</feature>
<feature type="compositionally biased region" description="Gly residues" evidence="1">
    <location>
        <begin position="354"/>
        <end position="372"/>
    </location>
</feature>
<dbReference type="SUPFAM" id="SSF51197">
    <property type="entry name" value="Clavaminate synthase-like"/>
    <property type="match status" value="1"/>
</dbReference>
<dbReference type="Gene3D" id="2.60.120.330">
    <property type="entry name" value="B-lactam Antibiotic, Isopenicillin N Synthase, Chain"/>
    <property type="match status" value="1"/>
</dbReference>
<name>A0A2U3DZR0_PURLI</name>
<dbReference type="Proteomes" id="UP000245956">
    <property type="component" value="Unassembled WGS sequence"/>
</dbReference>
<feature type="region of interest" description="Disordered" evidence="1">
    <location>
        <begin position="354"/>
        <end position="464"/>
    </location>
</feature>
<sequence>MYQSPTRRRQVQRGVTDIITRTESPRGFGPGQAGASMGYERRRPQWLNPLAGGLAGGLARHGMAWHGLAHLSRIRCAPEPALIAGIHSFTHTRTHTGTFAGGLIKRGRADCLGSATATCCNTPPPPSPPPLERLVPTGMLGDDVTGIAFFISPPPRQDQNQHQYQQPRDEELPPGMDTLGAAAAMHAAASAGRDTTTMTAAAAASSLMDHPHHHQPHQNNPHHYPHQQQPQGTPLENEAAPLAAATPPPYRKSHGHARAPSSSSSGLGVAVSGELMAEFGRDQQRPQSPAATMGATNWSTSNNSLLPGLGLAGFGGGGGGAGLGGGAATTGFPGGGGISAEELLDLQRVLTGGAGGGAGAAGAAGAAGGGAAASGPPLRSGHQQWQQQEQRQRQEQLELELHRLRQHPQQQPPRLHHRHHHHHHHHQHQRSRDRDFGGIVKQAHRPTPQQQPRSRRPSPARVAAVSASAAAPAVAPVSVPLISSASSSGIRRAASSPPTSSSPPPAATRKLENGSASSASTTTTTGRSSRSGSGASTGSANTSSSMATDTSNSPLSLWGPDPVPLPPRFARIKRALIAGHETAIEASWARLLAALRHDVEHIEMLGAHLVPSVEFADLADPAQTQRFGRDLRRYGVGVVRKVLPRDVADDAVRDTVRYLDARRPQPRQQQEGGAPMTDTNAPADAAAAAATAHTSFRAPRQDPTCFDCFWTPAQVRARAHPNVRRAQRFMMGLWEPDARDRIAPHLPITYADRIRVHGGGFDTDAGGTSTPPPAPSDSAAGAAGPEGQSQFLAPQSADDWINALQSSAGIIAQVDNGSLERWEPDGYGRGGAYDHVFAGRWEDHDPWAGAAQRASSTTDLYNGYGACTVFRMFQGLLALSTIEPGTLRLMPSPRLATAYYLLRPFFAPRTPPPEERHGPAWEAYLAPNNWELQREPDTTIHGAVPGHAQRVTERWHPHLCLRSSLVTLPTLQPGDYIFWHPDLPYHISSNGIGSRPPGTVAAAGGGAGGSAGSAADGSDDVRMLVYIPAAPLTQTGALYLARQRRAFQRGHPGPDFDSSGKGVVAEDSEQRPREDEVERVGGKEALRAMGLLPWEEEEEGERGESGQKPDNELVRLANLILFPE</sequence>
<feature type="region of interest" description="Disordered" evidence="1">
    <location>
        <begin position="759"/>
        <end position="790"/>
    </location>
</feature>
<feature type="compositionally biased region" description="Basic and acidic residues" evidence="1">
    <location>
        <begin position="390"/>
        <end position="403"/>
    </location>
</feature>
<feature type="compositionally biased region" description="Polar residues" evidence="1">
    <location>
        <begin position="157"/>
        <end position="166"/>
    </location>
</feature>
<dbReference type="InterPro" id="IPR027443">
    <property type="entry name" value="IPNS-like_sf"/>
</dbReference>
<evidence type="ECO:0000313" key="3">
    <source>
        <dbReference type="Proteomes" id="UP000245956"/>
    </source>
</evidence>
<feature type="region of interest" description="Disordered" evidence="1">
    <location>
        <begin position="659"/>
        <end position="698"/>
    </location>
</feature>
<gene>
    <name evidence="2" type="ORF">PCL_02648</name>
</gene>
<evidence type="ECO:0000256" key="1">
    <source>
        <dbReference type="SAM" id="MobiDB-lite"/>
    </source>
</evidence>
<dbReference type="Pfam" id="PF07350">
    <property type="entry name" value="Gig2-like"/>
    <property type="match status" value="1"/>
</dbReference>
<feature type="compositionally biased region" description="Basic and acidic residues" evidence="1">
    <location>
        <begin position="1068"/>
        <end position="1086"/>
    </location>
</feature>
<feature type="compositionally biased region" description="Low complexity" evidence="1">
    <location>
        <begin position="488"/>
        <end position="499"/>
    </location>
</feature>
<dbReference type="AlphaFoldDB" id="A0A2U3DZR0"/>
<organism evidence="2 3">
    <name type="scientific">Purpureocillium lilacinum</name>
    <name type="common">Paecilomyces lilacinus</name>
    <dbReference type="NCBI Taxonomy" id="33203"/>
    <lineage>
        <taxon>Eukaryota</taxon>
        <taxon>Fungi</taxon>
        <taxon>Dikarya</taxon>
        <taxon>Ascomycota</taxon>
        <taxon>Pezizomycotina</taxon>
        <taxon>Sordariomycetes</taxon>
        <taxon>Hypocreomycetidae</taxon>
        <taxon>Hypocreales</taxon>
        <taxon>Ophiocordycipitaceae</taxon>
        <taxon>Purpureocillium</taxon>
    </lineage>
</organism>
<dbReference type="EMBL" id="LCWV01000017">
    <property type="protein sequence ID" value="PWI67727.1"/>
    <property type="molecule type" value="Genomic_DNA"/>
</dbReference>